<dbReference type="AlphaFoldDB" id="A0A022WB88"/>
<dbReference type="OrthoDB" id="4469984at2759"/>
<reference evidence="1" key="1">
    <citation type="submission" date="2014-02" db="EMBL/GenBank/DDBJ databases">
        <title>The Genome Sequence of Trichophyton rubrum (morphotype fischeri) CBS 288.86.</title>
        <authorList>
            <consortium name="The Broad Institute Genomics Platform"/>
            <person name="Cuomo C.A."/>
            <person name="White T.C."/>
            <person name="Graser Y."/>
            <person name="Martinez-Rossi N."/>
            <person name="Heitman J."/>
            <person name="Young S.K."/>
            <person name="Zeng Q."/>
            <person name="Gargeya S."/>
            <person name="Abouelleil A."/>
            <person name="Alvarado L."/>
            <person name="Chapman S.B."/>
            <person name="Gainer-Dewar J."/>
            <person name="Goldberg J."/>
            <person name="Griggs A."/>
            <person name="Gujja S."/>
            <person name="Hansen M."/>
            <person name="Howarth C."/>
            <person name="Imamovic A."/>
            <person name="Larimer J."/>
            <person name="Martinez D."/>
            <person name="Murphy C."/>
            <person name="Pearson M.D."/>
            <person name="Persinoti G."/>
            <person name="Poon T."/>
            <person name="Priest M."/>
            <person name="Roberts A.D."/>
            <person name="Saif S."/>
            <person name="Shea T.D."/>
            <person name="Sykes S.N."/>
            <person name="Wortman J."/>
            <person name="Nusbaum C."/>
            <person name="Birren B."/>
        </authorList>
    </citation>
    <scope>NUCLEOTIDE SEQUENCE [LARGE SCALE GENOMIC DNA]</scope>
    <source>
        <strain evidence="1">CBS 288.86</strain>
    </source>
</reference>
<sequence>MSMLEQWLQHEYAPPTVDNKVFKLPLVPEPARPKKIPFRDRQDIEVILRGEKSDHYARLCKENADLEVSFNPTGGDFTITERVQDPEEPCNYLEVIVHLNRKNSELLDIRRFSQTTLLIAFAVADGKHPWMEYRQSGFQSARLPSLLNQAVKARWPLSYIKVLLPLSKHPRSWTAVLALMTFKGVDDKDLKEVKELYKAVERCQSELFDISQRQGRSSSLKELIDEEEAMREHIKLRDPKSRTALIKYYEQLVDDIASAQKRTMWLKESDRLAKEQEIIYWKVEEPDN</sequence>
<proteinExistence type="predicted"/>
<protein>
    <submittedName>
        <fullName evidence="1">Uncharacterized protein</fullName>
    </submittedName>
</protein>
<dbReference type="HOGENOM" id="CLU_969690_0_0_1"/>
<dbReference type="EMBL" id="KK207751">
    <property type="protein sequence ID" value="EZF55421.1"/>
    <property type="molecule type" value="Genomic_DNA"/>
</dbReference>
<dbReference type="Proteomes" id="UP000023758">
    <property type="component" value="Unassembled WGS sequence"/>
</dbReference>
<accession>A0A022WB88</accession>
<name>A0A022WB88_TRIRU</name>
<organism evidence="1">
    <name type="scientific">Trichophyton rubrum CBS 288.86</name>
    <dbReference type="NCBI Taxonomy" id="1215330"/>
    <lineage>
        <taxon>Eukaryota</taxon>
        <taxon>Fungi</taxon>
        <taxon>Dikarya</taxon>
        <taxon>Ascomycota</taxon>
        <taxon>Pezizomycotina</taxon>
        <taxon>Eurotiomycetes</taxon>
        <taxon>Eurotiomycetidae</taxon>
        <taxon>Onygenales</taxon>
        <taxon>Arthrodermataceae</taxon>
        <taxon>Trichophyton</taxon>
    </lineage>
</organism>
<gene>
    <name evidence="1" type="ORF">H103_02051</name>
</gene>
<evidence type="ECO:0000313" key="1">
    <source>
        <dbReference type="EMBL" id="EZF55421.1"/>
    </source>
</evidence>